<dbReference type="Pfam" id="PF03372">
    <property type="entry name" value="Exo_endo_phos"/>
    <property type="match status" value="1"/>
</dbReference>
<dbReference type="Gene3D" id="3.60.10.10">
    <property type="entry name" value="Endonuclease/exonuclease/phosphatase"/>
    <property type="match status" value="1"/>
</dbReference>
<name>A0A318SYJ1_9RHOB</name>
<organism evidence="2 3">
    <name type="scientific">Pseudoroseicyclus aestuarii</name>
    <dbReference type="NCBI Taxonomy" id="1795041"/>
    <lineage>
        <taxon>Bacteria</taxon>
        <taxon>Pseudomonadati</taxon>
        <taxon>Pseudomonadota</taxon>
        <taxon>Alphaproteobacteria</taxon>
        <taxon>Rhodobacterales</taxon>
        <taxon>Paracoccaceae</taxon>
        <taxon>Pseudoroseicyclus</taxon>
    </lineage>
</organism>
<accession>A0A318SYJ1</accession>
<evidence type="ECO:0000313" key="2">
    <source>
        <dbReference type="EMBL" id="PYE85426.1"/>
    </source>
</evidence>
<evidence type="ECO:0000313" key="3">
    <source>
        <dbReference type="Proteomes" id="UP000248311"/>
    </source>
</evidence>
<dbReference type="Proteomes" id="UP000248311">
    <property type="component" value="Unassembled WGS sequence"/>
</dbReference>
<dbReference type="GO" id="GO:0004519">
    <property type="term" value="F:endonuclease activity"/>
    <property type="evidence" value="ECO:0007669"/>
    <property type="project" value="UniProtKB-KW"/>
</dbReference>
<sequence>MSAAAEGGLRIATWNIEQSWALFRLDGSPRGPAGASARDGVTVGQQSEAIARVLHHMDADAVLLVEAPDIGRRHDGVAAMTRFARDHALRCRAVLAGYRSHTRQEIMLLYDPDRLQARHDPGGAPGEAPRFDGTDEAGTEWSKPPLEVTVQGQGRVLRLIGVHAKSKWAGTAEGAQARGRAARDKQRAQFRWLRRRVDESLARGDSLIVLGDLNDDPALDAEERAAGGSAADIVIGSGATRLHDPCAEKARGGPPPATAYWMEDGHRTGRLLDYILVSPDLAREEPLWHILGGEGAEVDAALRAASDHLPVLLQLPKA</sequence>
<protein>
    <submittedName>
        <fullName evidence="2">Endonuclease/exonuclease/phosphatase family protein</fullName>
    </submittedName>
</protein>
<reference evidence="2 3" key="1">
    <citation type="submission" date="2018-06" db="EMBL/GenBank/DDBJ databases">
        <title>Genomic Encyclopedia of Type Strains, Phase III (KMG-III): the genomes of soil and plant-associated and newly described type strains.</title>
        <authorList>
            <person name="Whitman W."/>
        </authorList>
    </citation>
    <scope>NUCLEOTIDE SEQUENCE [LARGE SCALE GENOMIC DNA]</scope>
    <source>
        <strain evidence="2 3">CECT 9025</strain>
    </source>
</reference>
<dbReference type="RefSeq" id="WP_245904611.1">
    <property type="nucleotide sequence ID" value="NZ_QJTE01000001.1"/>
</dbReference>
<gene>
    <name evidence="2" type="ORF">DFP88_10191</name>
</gene>
<dbReference type="SUPFAM" id="SSF56219">
    <property type="entry name" value="DNase I-like"/>
    <property type="match status" value="1"/>
</dbReference>
<keyword evidence="2" id="KW-0540">Nuclease</keyword>
<keyword evidence="3" id="KW-1185">Reference proteome</keyword>
<evidence type="ECO:0000259" key="1">
    <source>
        <dbReference type="Pfam" id="PF03372"/>
    </source>
</evidence>
<keyword evidence="2" id="KW-0378">Hydrolase</keyword>
<dbReference type="AlphaFoldDB" id="A0A318SYJ1"/>
<comment type="caution">
    <text evidence="2">The sequence shown here is derived from an EMBL/GenBank/DDBJ whole genome shotgun (WGS) entry which is preliminary data.</text>
</comment>
<keyword evidence="2" id="KW-0269">Exonuclease</keyword>
<keyword evidence="2" id="KW-0255">Endonuclease</keyword>
<feature type="domain" description="Endonuclease/exonuclease/phosphatase" evidence="1">
    <location>
        <begin position="12"/>
        <end position="308"/>
    </location>
</feature>
<dbReference type="InterPro" id="IPR036691">
    <property type="entry name" value="Endo/exonu/phosph_ase_sf"/>
</dbReference>
<dbReference type="GO" id="GO:0004527">
    <property type="term" value="F:exonuclease activity"/>
    <property type="evidence" value="ECO:0007669"/>
    <property type="project" value="UniProtKB-KW"/>
</dbReference>
<proteinExistence type="predicted"/>
<dbReference type="EMBL" id="QJTE01000001">
    <property type="protein sequence ID" value="PYE85426.1"/>
    <property type="molecule type" value="Genomic_DNA"/>
</dbReference>
<dbReference type="InterPro" id="IPR005135">
    <property type="entry name" value="Endo/exonuclease/phosphatase"/>
</dbReference>